<dbReference type="RefSeq" id="WP_368649016.1">
    <property type="nucleotide sequence ID" value="NZ_CP158269.1"/>
</dbReference>
<dbReference type="EMBL" id="CP158271">
    <property type="protein sequence ID" value="XDJ93464.1"/>
    <property type="molecule type" value="Genomic_DNA"/>
</dbReference>
<feature type="coiled-coil region" evidence="1">
    <location>
        <begin position="216"/>
        <end position="291"/>
    </location>
</feature>
<evidence type="ECO:0000313" key="6">
    <source>
        <dbReference type="EMBL" id="XDJ97166.1"/>
    </source>
</evidence>
<protein>
    <submittedName>
        <fullName evidence="3">Recombinase RecF</fullName>
    </submittedName>
</protein>
<evidence type="ECO:0000256" key="2">
    <source>
        <dbReference type="SAM" id="MobiDB-lite"/>
    </source>
</evidence>
<proteinExistence type="predicted"/>
<dbReference type="InterPro" id="IPR027417">
    <property type="entry name" value="P-loop_NTPase"/>
</dbReference>
<organism evidence="3">
    <name type="scientific">Castellaniella ginsengisoli</name>
    <dbReference type="NCBI Taxonomy" id="546114"/>
    <lineage>
        <taxon>Bacteria</taxon>
        <taxon>Pseudomonadati</taxon>
        <taxon>Pseudomonadota</taxon>
        <taxon>Betaproteobacteria</taxon>
        <taxon>Burkholderiales</taxon>
        <taxon>Alcaligenaceae</taxon>
        <taxon>Castellaniella</taxon>
    </lineage>
</organism>
<dbReference type="EMBL" id="CP158273">
    <property type="protein sequence ID" value="XDJ97166.1"/>
    <property type="molecule type" value="Genomic_DNA"/>
</dbReference>
<evidence type="ECO:0000313" key="4">
    <source>
        <dbReference type="EMBL" id="XDJ90232.1"/>
    </source>
</evidence>
<name>A0AB39G9J6_9BURK</name>
<dbReference type="EMBL" id="CP158269">
    <property type="protein sequence ID" value="XDJ88857.1"/>
    <property type="molecule type" value="Genomic_DNA"/>
</dbReference>
<dbReference type="EMBL" id="CP158272">
    <property type="protein sequence ID" value="XDJ99812.1"/>
    <property type="molecule type" value="Genomic_DNA"/>
</dbReference>
<dbReference type="AlphaFoldDB" id="A0AB39G9J6"/>
<evidence type="ECO:0000313" key="7">
    <source>
        <dbReference type="EMBL" id="XDJ99812.1"/>
    </source>
</evidence>
<evidence type="ECO:0000313" key="3">
    <source>
        <dbReference type="EMBL" id="XDJ88857.1"/>
    </source>
</evidence>
<feature type="compositionally biased region" description="Low complexity" evidence="2">
    <location>
        <begin position="424"/>
        <end position="438"/>
    </location>
</feature>
<accession>A0AB39G9J6</accession>
<sequence length="601" mass="64271">MKITGIAIDNILGVARVDVATPTPVTVFAGENHAGKSSIREAIRAAFLGMPERVLKKKDLGMLVHDDAKGGSVVVDIDGGQAAFVAPGGKHELSHGLTMASWERQALALPYCLDPAAFARASADERRQLLFALTGASGKREDIVAAMRERGLTDAVIESVTPMLRAGFPAAAKFAEERCRDAKASWKAVTGEAYGHVKAETWTAPAPSAPVDETSIKKLQDKIEGLRGRIAAERTKLGAAEQKLKTWLAAEESREADQKASARLQAAQDKLARDETELQQWTQQVQQLEQRAGTGPRVGLVHDLALAVSHLLAFVAPEPTEDDRRAEAALAAYEAQYGAVDAQGDPDAAAKLPEARRARDLMQRSVDNDRRDIVAARAAGARLEQQVERGSQAEVDGIREFLRAAEDELAQDTAALNNLQSGKQAAAQAQSRTEAAASAHRDAQGWQAAADALSPAGIPADILLRSLGPMGRALAWVAQALNFPRVAIIDDMDIYLGQRPYALLSASERWRVDSQIALALAELSGLKLVALDEFGILDLASRADCIAGLDKLAEAGRIETTLVFGTFKKLPNFGNFPCVVGHWVEDGRITESTTVAQTAAA</sequence>
<dbReference type="PANTHER" id="PTHR32114:SF2">
    <property type="entry name" value="ABC TRANSPORTER ABCH.3"/>
    <property type="match status" value="1"/>
</dbReference>
<gene>
    <name evidence="5" type="ORF">ABRY95_00045</name>
    <name evidence="3" type="ORF">ABRY98_04625</name>
    <name evidence="6" type="ORF">ABRZ05_05515</name>
    <name evidence="7" type="ORF">ABRZ11_05170</name>
    <name evidence="4" type="ORF">ABRZ12_11265</name>
</gene>
<keyword evidence="1" id="KW-0175">Coiled coil</keyword>
<evidence type="ECO:0000256" key="1">
    <source>
        <dbReference type="SAM" id="Coils"/>
    </source>
</evidence>
<reference evidence="3" key="1">
    <citation type="submission" date="2024-05" db="EMBL/GenBank/DDBJ databases">
        <authorList>
            <person name="Luo Y.-C."/>
            <person name="Nicholds J."/>
            <person name="Mortimer T."/>
            <person name="Maboni G."/>
        </authorList>
    </citation>
    <scope>NUCLEOTIDE SEQUENCE</scope>
    <source>
        <strain evidence="6">124370</strain>
        <strain evidence="7">124566</strain>
        <strain evidence="5">124953</strain>
        <strain evidence="4">130308</strain>
        <strain evidence="3">130416</strain>
    </source>
</reference>
<dbReference type="PANTHER" id="PTHR32114">
    <property type="entry name" value="ABC TRANSPORTER ABCH.3"/>
    <property type="match status" value="1"/>
</dbReference>
<evidence type="ECO:0000313" key="5">
    <source>
        <dbReference type="EMBL" id="XDJ93464.1"/>
    </source>
</evidence>
<dbReference type="EMBL" id="CP158270">
    <property type="protein sequence ID" value="XDJ90232.1"/>
    <property type="molecule type" value="Genomic_DNA"/>
</dbReference>
<dbReference type="SUPFAM" id="SSF52540">
    <property type="entry name" value="P-loop containing nucleoside triphosphate hydrolases"/>
    <property type="match status" value="1"/>
</dbReference>
<dbReference type="Gene3D" id="3.40.50.300">
    <property type="entry name" value="P-loop containing nucleotide triphosphate hydrolases"/>
    <property type="match status" value="1"/>
</dbReference>
<feature type="region of interest" description="Disordered" evidence="2">
    <location>
        <begin position="421"/>
        <end position="441"/>
    </location>
</feature>